<evidence type="ECO:0000313" key="1">
    <source>
        <dbReference type="EMBL" id="EDM24758.1"/>
    </source>
</evidence>
<dbReference type="InterPro" id="IPR001940">
    <property type="entry name" value="Peptidase_S1C"/>
</dbReference>
<accession>A6DUD4</accession>
<keyword evidence="1" id="KW-0346">Stress response</keyword>
<dbReference type="PANTHER" id="PTHR22939:SF129">
    <property type="entry name" value="SERINE PROTEASE HTRA2, MITOCHONDRIAL"/>
    <property type="match status" value="1"/>
</dbReference>
<organism evidence="1 2">
    <name type="scientific">Lentisphaera araneosa HTCC2155</name>
    <dbReference type="NCBI Taxonomy" id="313628"/>
    <lineage>
        <taxon>Bacteria</taxon>
        <taxon>Pseudomonadati</taxon>
        <taxon>Lentisphaerota</taxon>
        <taxon>Lentisphaeria</taxon>
        <taxon>Lentisphaerales</taxon>
        <taxon>Lentisphaeraceae</taxon>
        <taxon>Lentisphaera</taxon>
    </lineage>
</organism>
<dbReference type="PRINTS" id="PR00834">
    <property type="entry name" value="PROTEASES2C"/>
</dbReference>
<dbReference type="Gene3D" id="2.40.10.120">
    <property type="match status" value="1"/>
</dbReference>
<dbReference type="GO" id="GO:0004252">
    <property type="term" value="F:serine-type endopeptidase activity"/>
    <property type="evidence" value="ECO:0007669"/>
    <property type="project" value="InterPro"/>
</dbReference>
<dbReference type="SUPFAM" id="SSF50494">
    <property type="entry name" value="Trypsin-like serine proteases"/>
    <property type="match status" value="1"/>
</dbReference>
<comment type="caution">
    <text evidence="1">The sequence shown here is derived from an EMBL/GenBank/DDBJ whole genome shotgun (WGS) entry which is preliminary data.</text>
</comment>
<dbReference type="eggNOG" id="COG0265">
    <property type="taxonomic scope" value="Bacteria"/>
</dbReference>
<dbReference type="EMBL" id="ABCK01000053">
    <property type="protein sequence ID" value="EDM24758.1"/>
    <property type="molecule type" value="Genomic_DNA"/>
</dbReference>
<reference evidence="1 2" key="1">
    <citation type="journal article" date="2010" name="J. Bacteriol.">
        <title>Genome sequence of Lentisphaera araneosa HTCC2155T, the type species of the order Lentisphaerales in the phylum Lentisphaerae.</title>
        <authorList>
            <person name="Thrash J.C."/>
            <person name="Cho J.C."/>
            <person name="Vergin K.L."/>
            <person name="Morris R.M."/>
            <person name="Giovannoni S.J."/>
        </authorList>
    </citation>
    <scope>NUCLEOTIDE SEQUENCE [LARGE SCALE GENOMIC DNA]</scope>
    <source>
        <strain evidence="1 2">HTCC2155</strain>
    </source>
</reference>
<dbReference type="RefSeq" id="WP_007281417.1">
    <property type="nucleotide sequence ID" value="NZ_ABCK01000053.1"/>
</dbReference>
<evidence type="ECO:0000313" key="2">
    <source>
        <dbReference type="Proteomes" id="UP000004947"/>
    </source>
</evidence>
<keyword evidence="2" id="KW-1185">Reference proteome</keyword>
<keyword evidence="1" id="KW-0645">Protease</keyword>
<dbReference type="AlphaFoldDB" id="A6DUD4"/>
<dbReference type="Proteomes" id="UP000004947">
    <property type="component" value="Unassembled WGS sequence"/>
</dbReference>
<dbReference type="Pfam" id="PF13365">
    <property type="entry name" value="Trypsin_2"/>
    <property type="match status" value="1"/>
</dbReference>
<sequence>MTSVFLASSSCVSEYQAPLQEGLILGSEANSLKGKQLKDILLVQQEIKQDLKIDDISRVASQSKKAVLNLFISGKAERNVHLLPSFLPGPKVKVAVKGKSLGSGFCIHPDGYIISNEHVVRNGETISAVDDTGKLYELEILAEEPSKDLALLKIKNLNKDFPYLEMCSINKNLEGELVIAIGNPYGFGHSVTMGIVSQQHRDLSSFQNENTKGVGYLQTDAAINPGSSGGPLVSVRRGWVGVNTAQIPETNSLNFAVPNSAVVEFLLKVLKEAN</sequence>
<keyword evidence="1" id="KW-0378">Hydrolase</keyword>
<dbReference type="STRING" id="313628.LNTAR_02704"/>
<proteinExistence type="predicted"/>
<dbReference type="InterPro" id="IPR009003">
    <property type="entry name" value="Peptidase_S1_PA"/>
</dbReference>
<name>A6DUD4_9BACT</name>
<gene>
    <name evidence="1" type="ORF">LNTAR_02704</name>
</gene>
<dbReference type="GO" id="GO:0006508">
    <property type="term" value="P:proteolysis"/>
    <property type="evidence" value="ECO:0007669"/>
    <property type="project" value="UniProtKB-KW"/>
</dbReference>
<dbReference type="PANTHER" id="PTHR22939">
    <property type="entry name" value="SERINE PROTEASE FAMILY S1C HTRA-RELATED"/>
    <property type="match status" value="1"/>
</dbReference>
<dbReference type="OrthoDB" id="9807133at2"/>
<protein>
    <submittedName>
        <fullName evidence="1">Heat shock serine protease, periplasmic</fullName>
    </submittedName>
</protein>